<dbReference type="EMBL" id="VDFW01000004">
    <property type="protein sequence ID" value="TNC28030.1"/>
    <property type="molecule type" value="Genomic_DNA"/>
</dbReference>
<protein>
    <recommendedName>
        <fullName evidence="3">Pyridoxamine 5'-phosphate oxidase family protein</fullName>
    </recommendedName>
</protein>
<dbReference type="Gene3D" id="2.30.110.10">
    <property type="entry name" value="Electron Transport, Fmn-binding Protein, Chain A"/>
    <property type="match status" value="1"/>
</dbReference>
<evidence type="ECO:0000313" key="1">
    <source>
        <dbReference type="EMBL" id="TNC28030.1"/>
    </source>
</evidence>
<dbReference type="SUPFAM" id="SSF50475">
    <property type="entry name" value="FMN-binding split barrel"/>
    <property type="match status" value="1"/>
</dbReference>
<evidence type="ECO:0000313" key="2">
    <source>
        <dbReference type="Proteomes" id="UP000305546"/>
    </source>
</evidence>
<name>A0A5C4M6G4_9PSEU</name>
<dbReference type="Proteomes" id="UP000305546">
    <property type="component" value="Unassembled WGS sequence"/>
</dbReference>
<dbReference type="AlphaFoldDB" id="A0A5C4M6G4"/>
<sequence>MNSVALTHRECVRLLRSPERGRYGTVTIDDLAPIPLLCLMLDDGDLLIPTGDDRSLIRAAAGRPVSVEFAHRDRDNKQCWTVRGIGLARPMSALDRPRPLPRSTVLATPGAFRNGIRVVIAHLTGSQTATDAAIPQPRNAGIA</sequence>
<evidence type="ECO:0008006" key="3">
    <source>
        <dbReference type="Google" id="ProtNLM"/>
    </source>
</evidence>
<dbReference type="InterPro" id="IPR012349">
    <property type="entry name" value="Split_barrel_FMN-bd"/>
</dbReference>
<gene>
    <name evidence="1" type="ORF">FG385_06240</name>
</gene>
<accession>A0A5C4M6G4</accession>
<comment type="caution">
    <text evidence="1">The sequence shown here is derived from an EMBL/GenBank/DDBJ whole genome shotgun (WGS) entry which is preliminary data.</text>
</comment>
<reference evidence="1 2" key="1">
    <citation type="submission" date="2019-06" db="EMBL/GenBank/DDBJ databases">
        <title>Amycolatopsis alkalitolerans sp. nov., isolated from Gastrodia elata Blume.</title>
        <authorList>
            <person name="Narsing Rao M.P."/>
            <person name="Li W.J."/>
        </authorList>
    </citation>
    <scope>NUCLEOTIDE SEQUENCE [LARGE SCALE GENOMIC DNA]</scope>
    <source>
        <strain evidence="1 2">SYSUP0005</strain>
    </source>
</reference>
<proteinExistence type="predicted"/>
<dbReference type="OrthoDB" id="3627140at2"/>
<keyword evidence="2" id="KW-1185">Reference proteome</keyword>
<organism evidence="1 2">
    <name type="scientific">Amycolatopsis alkalitolerans</name>
    <dbReference type="NCBI Taxonomy" id="2547244"/>
    <lineage>
        <taxon>Bacteria</taxon>
        <taxon>Bacillati</taxon>
        <taxon>Actinomycetota</taxon>
        <taxon>Actinomycetes</taxon>
        <taxon>Pseudonocardiales</taxon>
        <taxon>Pseudonocardiaceae</taxon>
        <taxon>Amycolatopsis</taxon>
    </lineage>
</organism>
<dbReference type="RefSeq" id="WP_139095648.1">
    <property type="nucleotide sequence ID" value="NZ_VDFW01000004.1"/>
</dbReference>